<sequence>MLMIIGFPFYRFLFKAYLSVSLSLLFHCSICLLSITPPPTHTHTFCLPAFSLSLAFLFFLTLTVLLVGLFLITCLFCDWWSVLPVIVTDLFFGSYTTSQVASLHTTGSTLSVYVCVGVWGWSCVQNVCPE</sequence>
<evidence type="ECO:0000313" key="3">
    <source>
        <dbReference type="Proteomes" id="UP000824219"/>
    </source>
</evidence>
<reference evidence="2 3" key="1">
    <citation type="submission" date="2021-06" db="EMBL/GenBank/DDBJ databases">
        <title>Chromosome-level genome assembly of the red-tail catfish (Hemibagrus wyckioides).</title>
        <authorList>
            <person name="Shao F."/>
        </authorList>
    </citation>
    <scope>NUCLEOTIDE SEQUENCE [LARGE SCALE GENOMIC DNA]</scope>
    <source>
        <strain evidence="2">EC202008001</strain>
        <tissue evidence="2">Blood</tissue>
    </source>
</reference>
<gene>
    <name evidence="2" type="ORF">KOW79_015081</name>
</gene>
<keyword evidence="1" id="KW-1133">Transmembrane helix</keyword>
<keyword evidence="3" id="KW-1185">Reference proteome</keyword>
<feature type="transmembrane region" description="Helical" evidence="1">
    <location>
        <begin position="55"/>
        <end position="77"/>
    </location>
</feature>
<dbReference type="EMBL" id="JAHKSW010000017">
    <property type="protein sequence ID" value="KAG7322223.1"/>
    <property type="molecule type" value="Genomic_DNA"/>
</dbReference>
<dbReference type="AlphaFoldDB" id="A0A9D3NFZ9"/>
<keyword evidence="1" id="KW-0472">Membrane</keyword>
<evidence type="ECO:0000256" key="1">
    <source>
        <dbReference type="SAM" id="Phobius"/>
    </source>
</evidence>
<evidence type="ECO:0000313" key="2">
    <source>
        <dbReference type="EMBL" id="KAG7322223.1"/>
    </source>
</evidence>
<dbReference type="Proteomes" id="UP000824219">
    <property type="component" value="Linkage Group LG17"/>
</dbReference>
<organism evidence="2 3">
    <name type="scientific">Hemibagrus wyckioides</name>
    <dbReference type="NCBI Taxonomy" id="337641"/>
    <lineage>
        <taxon>Eukaryota</taxon>
        <taxon>Metazoa</taxon>
        <taxon>Chordata</taxon>
        <taxon>Craniata</taxon>
        <taxon>Vertebrata</taxon>
        <taxon>Euteleostomi</taxon>
        <taxon>Actinopterygii</taxon>
        <taxon>Neopterygii</taxon>
        <taxon>Teleostei</taxon>
        <taxon>Ostariophysi</taxon>
        <taxon>Siluriformes</taxon>
        <taxon>Bagridae</taxon>
        <taxon>Hemibagrus</taxon>
    </lineage>
</organism>
<proteinExistence type="predicted"/>
<name>A0A9D3NFZ9_9TELE</name>
<accession>A0A9D3NFZ9</accession>
<comment type="caution">
    <text evidence="2">The sequence shown here is derived from an EMBL/GenBank/DDBJ whole genome shotgun (WGS) entry which is preliminary data.</text>
</comment>
<protein>
    <submittedName>
        <fullName evidence="2">Uncharacterized protein</fullName>
    </submittedName>
</protein>
<feature type="transmembrane region" description="Helical" evidence="1">
    <location>
        <begin position="12"/>
        <end position="35"/>
    </location>
</feature>
<keyword evidence="1" id="KW-0812">Transmembrane</keyword>